<dbReference type="NCBIfam" id="TIGR03309">
    <property type="entry name" value="matur_yqeB"/>
    <property type="match status" value="1"/>
</dbReference>
<dbReference type="AlphaFoldDB" id="A0A1G9B979"/>
<dbReference type="InterPro" id="IPR017695">
    <property type="entry name" value="Se-dep_Mo_hydrolase_YqeB"/>
</dbReference>
<evidence type="ECO:0000313" key="2">
    <source>
        <dbReference type="Proteomes" id="UP000199053"/>
    </source>
</evidence>
<sequence length="270" mass="28622">MNKLTPPIIAIRGAGDLATGVALRLYRAGLKRIVMLETDHPLAVRRTVALSEAVYHGQVQVEEVNAQFADAIENIPAIWEAGKIAIICDPSGLHLPAIKPQILIDAIIAKRNLGTEITMAPLVIGLGPGFTARKDVHKVVETKRGHHLSRVISSGSAEPNTGVPGNIGGYTIERVYWAEHGGIFSTRHDIGDKISKGDVLGDVDGTEVIAAISGVIRGLLSNGTPVTKKTKLGDIDPRATISYCNEVSDKALSIAGGVLEVVSAHIFSQE</sequence>
<proteinExistence type="predicted"/>
<reference evidence="2" key="1">
    <citation type="submission" date="2016-10" db="EMBL/GenBank/DDBJ databases">
        <authorList>
            <person name="Varghese N."/>
            <person name="Submissions S."/>
        </authorList>
    </citation>
    <scope>NUCLEOTIDE SEQUENCE [LARGE SCALE GENOMIC DNA]</scope>
    <source>
        <strain evidence="2">DSM 16995</strain>
    </source>
</reference>
<gene>
    <name evidence="1" type="ORF">SAMN05660337_0204</name>
</gene>
<accession>A0A1G9B979</accession>
<dbReference type="STRING" id="246191.SAMN05660337_0204"/>
<evidence type="ECO:0000313" key="1">
    <source>
        <dbReference type="EMBL" id="SDK36071.1"/>
    </source>
</evidence>
<keyword evidence="2" id="KW-1185">Reference proteome</keyword>
<dbReference type="EMBL" id="FNGA01000001">
    <property type="protein sequence ID" value="SDK36071.1"/>
    <property type="molecule type" value="Genomic_DNA"/>
</dbReference>
<dbReference type="Proteomes" id="UP000199053">
    <property type="component" value="Unassembled WGS sequence"/>
</dbReference>
<protein>
    <submittedName>
        <fullName evidence="1">Xanthine dehydrogenase accessory factor</fullName>
    </submittedName>
</protein>
<name>A0A1G9B979_9BACT</name>
<dbReference type="RefSeq" id="WP_092157371.1">
    <property type="nucleotide sequence ID" value="NZ_FNGA01000001.1"/>
</dbReference>
<dbReference type="OrthoDB" id="9815497at2"/>
<organism evidence="1 2">
    <name type="scientific">Maridesulfovibrio ferrireducens</name>
    <dbReference type="NCBI Taxonomy" id="246191"/>
    <lineage>
        <taxon>Bacteria</taxon>
        <taxon>Pseudomonadati</taxon>
        <taxon>Thermodesulfobacteriota</taxon>
        <taxon>Desulfovibrionia</taxon>
        <taxon>Desulfovibrionales</taxon>
        <taxon>Desulfovibrionaceae</taxon>
        <taxon>Maridesulfovibrio</taxon>
    </lineage>
</organism>